<dbReference type="AlphaFoldDB" id="A0A382GC46"/>
<reference evidence="2" key="1">
    <citation type="submission" date="2018-05" db="EMBL/GenBank/DDBJ databases">
        <authorList>
            <person name="Lanie J.A."/>
            <person name="Ng W.-L."/>
            <person name="Kazmierczak K.M."/>
            <person name="Andrzejewski T.M."/>
            <person name="Davidsen T.M."/>
            <person name="Wayne K.J."/>
            <person name="Tettelin H."/>
            <person name="Glass J.I."/>
            <person name="Rusch D."/>
            <person name="Podicherti R."/>
            <person name="Tsui H.-C.T."/>
            <person name="Winkler M.E."/>
        </authorList>
    </citation>
    <scope>NUCLEOTIDE SEQUENCE</scope>
</reference>
<evidence type="ECO:0000256" key="1">
    <source>
        <dbReference type="SAM" id="MobiDB-lite"/>
    </source>
</evidence>
<gene>
    <name evidence="2" type="ORF">METZ01_LOCUS225229</name>
</gene>
<feature type="region of interest" description="Disordered" evidence="1">
    <location>
        <begin position="166"/>
        <end position="197"/>
    </location>
</feature>
<accession>A0A382GC46</accession>
<dbReference type="InterPro" id="IPR010421">
    <property type="entry name" value="TrcR"/>
</dbReference>
<sequence length="197" mass="22284">MADKPFMPKATAVWLVENTKISFKQIAAFCDLHELEVKGIADGDVAKGIKAYNPILAGQLTREEIEAASKNINRNLVLNKKILDIKSEKKSNKYVPLSKRQDRPEAVLWLTKNYSQLSDSQIVKLVGSTKKTVTLIRNKRYWNSSNLSPKDPVVANLCSQNDIKNATDKADKKAARKKKEMEKQKKKIESDNQVEQN</sequence>
<protein>
    <recommendedName>
        <fullName evidence="3">Cytoplasmic protein</fullName>
    </recommendedName>
</protein>
<organism evidence="2">
    <name type="scientific">marine metagenome</name>
    <dbReference type="NCBI Taxonomy" id="408172"/>
    <lineage>
        <taxon>unclassified sequences</taxon>
        <taxon>metagenomes</taxon>
        <taxon>ecological metagenomes</taxon>
    </lineage>
</organism>
<dbReference type="EMBL" id="UINC01054540">
    <property type="protein sequence ID" value="SVB72375.1"/>
    <property type="molecule type" value="Genomic_DNA"/>
</dbReference>
<proteinExistence type="predicted"/>
<dbReference type="Pfam" id="PF06242">
    <property type="entry name" value="TrcR"/>
    <property type="match status" value="1"/>
</dbReference>
<evidence type="ECO:0008006" key="3">
    <source>
        <dbReference type="Google" id="ProtNLM"/>
    </source>
</evidence>
<name>A0A382GC46_9ZZZZ</name>
<evidence type="ECO:0000313" key="2">
    <source>
        <dbReference type="EMBL" id="SVB72375.1"/>
    </source>
</evidence>
<feature type="compositionally biased region" description="Basic and acidic residues" evidence="1">
    <location>
        <begin position="166"/>
        <end position="190"/>
    </location>
</feature>